<keyword evidence="3" id="KW-1185">Reference proteome</keyword>
<gene>
    <name evidence="2" type="ORF">K402DRAFT_455721</name>
</gene>
<protein>
    <recommendedName>
        <fullName evidence="1">DUF6546 domain-containing protein</fullName>
    </recommendedName>
</protein>
<dbReference type="Proteomes" id="UP000800041">
    <property type="component" value="Unassembled WGS sequence"/>
</dbReference>
<evidence type="ECO:0000259" key="1">
    <source>
        <dbReference type="Pfam" id="PF20183"/>
    </source>
</evidence>
<evidence type="ECO:0000313" key="2">
    <source>
        <dbReference type="EMBL" id="KAF1984549.1"/>
    </source>
</evidence>
<feature type="domain" description="DUF6546" evidence="1">
    <location>
        <begin position="275"/>
        <end position="404"/>
    </location>
</feature>
<name>A0A6G1GUW5_9PEZI</name>
<reference evidence="2" key="1">
    <citation type="journal article" date="2020" name="Stud. Mycol.">
        <title>101 Dothideomycetes genomes: a test case for predicting lifestyles and emergence of pathogens.</title>
        <authorList>
            <person name="Haridas S."/>
            <person name="Albert R."/>
            <person name="Binder M."/>
            <person name="Bloem J."/>
            <person name="Labutti K."/>
            <person name="Salamov A."/>
            <person name="Andreopoulos B."/>
            <person name="Baker S."/>
            <person name="Barry K."/>
            <person name="Bills G."/>
            <person name="Bluhm B."/>
            <person name="Cannon C."/>
            <person name="Castanera R."/>
            <person name="Culley D."/>
            <person name="Daum C."/>
            <person name="Ezra D."/>
            <person name="Gonzalez J."/>
            <person name="Henrissat B."/>
            <person name="Kuo A."/>
            <person name="Liang C."/>
            <person name="Lipzen A."/>
            <person name="Lutzoni F."/>
            <person name="Magnuson J."/>
            <person name="Mondo S."/>
            <person name="Nolan M."/>
            <person name="Ohm R."/>
            <person name="Pangilinan J."/>
            <person name="Park H.-J."/>
            <person name="Ramirez L."/>
            <person name="Alfaro M."/>
            <person name="Sun H."/>
            <person name="Tritt A."/>
            <person name="Yoshinaga Y."/>
            <person name="Zwiers L.-H."/>
            <person name="Turgeon B."/>
            <person name="Goodwin S."/>
            <person name="Spatafora J."/>
            <person name="Crous P."/>
            <person name="Grigoriev I."/>
        </authorList>
    </citation>
    <scope>NUCLEOTIDE SEQUENCE</scope>
    <source>
        <strain evidence="2">CBS 113979</strain>
    </source>
</reference>
<dbReference type="Pfam" id="PF20183">
    <property type="entry name" value="DUF6546"/>
    <property type="match status" value="1"/>
</dbReference>
<dbReference type="InterPro" id="IPR046676">
    <property type="entry name" value="DUF6546"/>
</dbReference>
<sequence>MTSWNRILAEIRLMVLETVIYDSCNLASIATVSREWQTVIEQQNFSRIKLTPSRLPEFGAMIHRNRRLVRYILFCLELEEYDCTGCEPQDPESRGLSEMDNSLIVKGFENLFSILSAWQPGGELTLDISVYSPSDSQHRFNYLTFESDTTSDTCDEHRLAERPMLSNPCENYQGLSAGARQSRAAINKVFEEIMGESPFDDDEQERRWWQQLPLVPAVTGVLLRQQTRRRWKPDALVQMFARMPGLREIHYEPWREWIDILQRWTDKDPGAVLEVADLKSLALTSRLLRSGENPTKLDDMLQAAVATAMEMPNLETMELWNGLEELAMLVKYRRARLRRPAAIEWKGTWEMTLRDPVIEAWDAVASRHGGGACVADGKLVAADPPIRSHGDAIRLLGLSNSVIRPVSLRQILREHTIRKDREDQ</sequence>
<proteinExistence type="predicted"/>
<dbReference type="OrthoDB" id="4802432at2759"/>
<accession>A0A6G1GUW5</accession>
<organism evidence="2 3">
    <name type="scientific">Aulographum hederae CBS 113979</name>
    <dbReference type="NCBI Taxonomy" id="1176131"/>
    <lineage>
        <taxon>Eukaryota</taxon>
        <taxon>Fungi</taxon>
        <taxon>Dikarya</taxon>
        <taxon>Ascomycota</taxon>
        <taxon>Pezizomycotina</taxon>
        <taxon>Dothideomycetes</taxon>
        <taxon>Pleosporomycetidae</taxon>
        <taxon>Aulographales</taxon>
        <taxon>Aulographaceae</taxon>
    </lineage>
</organism>
<dbReference type="EMBL" id="ML977167">
    <property type="protein sequence ID" value="KAF1984549.1"/>
    <property type="molecule type" value="Genomic_DNA"/>
</dbReference>
<evidence type="ECO:0000313" key="3">
    <source>
        <dbReference type="Proteomes" id="UP000800041"/>
    </source>
</evidence>
<dbReference type="AlphaFoldDB" id="A0A6G1GUW5"/>